<sequence length="113" mass="12115">MKRFDTTLYAVSLTAGMAMIGLNLLSAYETVEYKPESVRRAEQADNAIPSKPIDIAQPINLSPLPSVEDVAKRNKVLAQEKTTPPGKVIAVDSVSPSGGNFQAVGNGDVWTKK</sequence>
<dbReference type="EMBL" id="JACHHY010000007">
    <property type="protein sequence ID" value="MBB5018205.1"/>
    <property type="molecule type" value="Genomic_DNA"/>
</dbReference>
<dbReference type="AlphaFoldDB" id="A0A840ML30"/>
<keyword evidence="3" id="KW-1185">Reference proteome</keyword>
<evidence type="ECO:0000313" key="2">
    <source>
        <dbReference type="EMBL" id="MBB5018205.1"/>
    </source>
</evidence>
<keyword evidence="1" id="KW-0812">Transmembrane</keyword>
<evidence type="ECO:0000256" key="1">
    <source>
        <dbReference type="SAM" id="Phobius"/>
    </source>
</evidence>
<organism evidence="2 3">
    <name type="scientific">Chitinivorax tropicus</name>
    <dbReference type="NCBI Taxonomy" id="714531"/>
    <lineage>
        <taxon>Bacteria</taxon>
        <taxon>Pseudomonadati</taxon>
        <taxon>Pseudomonadota</taxon>
        <taxon>Betaproteobacteria</taxon>
        <taxon>Chitinivorax</taxon>
    </lineage>
</organism>
<comment type="caution">
    <text evidence="2">The sequence shown here is derived from an EMBL/GenBank/DDBJ whole genome shotgun (WGS) entry which is preliminary data.</text>
</comment>
<reference evidence="2 3" key="1">
    <citation type="submission" date="2020-08" db="EMBL/GenBank/DDBJ databases">
        <title>Genomic Encyclopedia of Type Strains, Phase IV (KMG-IV): sequencing the most valuable type-strain genomes for metagenomic binning, comparative biology and taxonomic classification.</title>
        <authorList>
            <person name="Goeker M."/>
        </authorList>
    </citation>
    <scope>NUCLEOTIDE SEQUENCE [LARGE SCALE GENOMIC DNA]</scope>
    <source>
        <strain evidence="2 3">DSM 27165</strain>
    </source>
</reference>
<accession>A0A840ML30</accession>
<proteinExistence type="predicted"/>
<dbReference type="RefSeq" id="WP_184037099.1">
    <property type="nucleotide sequence ID" value="NZ_JACHHY010000007.1"/>
</dbReference>
<keyword evidence="1" id="KW-0472">Membrane</keyword>
<keyword evidence="1" id="KW-1133">Transmembrane helix</keyword>
<protein>
    <submittedName>
        <fullName evidence="2">Uncharacterized protein</fullName>
    </submittedName>
</protein>
<dbReference type="Proteomes" id="UP000575898">
    <property type="component" value="Unassembled WGS sequence"/>
</dbReference>
<feature type="transmembrane region" description="Helical" evidence="1">
    <location>
        <begin position="6"/>
        <end position="25"/>
    </location>
</feature>
<evidence type="ECO:0000313" key="3">
    <source>
        <dbReference type="Proteomes" id="UP000575898"/>
    </source>
</evidence>
<gene>
    <name evidence="2" type="ORF">HNQ59_001490</name>
</gene>
<name>A0A840ML30_9PROT</name>